<keyword evidence="2 6" id="KW-0378">Hydrolase</keyword>
<dbReference type="Proteomes" id="UP000054498">
    <property type="component" value="Unassembled WGS sequence"/>
</dbReference>
<keyword evidence="3 6" id="KW-0347">Helicase</keyword>
<dbReference type="OrthoDB" id="10253254at2759"/>
<dbReference type="PANTHER" id="PTHR18934:SF118">
    <property type="entry name" value="ATP-DEPENDENT RNA HELICASE DHX33"/>
    <property type="match status" value="1"/>
</dbReference>
<gene>
    <name evidence="6" type="ORF">MNEG_14932</name>
</gene>
<dbReference type="STRING" id="145388.A0A0D2LTK9"/>
<keyword evidence="3 6" id="KW-0547">Nucleotide-binding</keyword>
<reference evidence="6 7" key="1">
    <citation type="journal article" date="2013" name="BMC Genomics">
        <title>Reconstruction of the lipid metabolism for the microalga Monoraphidium neglectum from its genome sequence reveals characteristics suitable for biofuel production.</title>
        <authorList>
            <person name="Bogen C."/>
            <person name="Al-Dilaimi A."/>
            <person name="Albersmeier A."/>
            <person name="Wichmann J."/>
            <person name="Grundmann M."/>
            <person name="Rupp O."/>
            <person name="Lauersen K.J."/>
            <person name="Blifernez-Klassen O."/>
            <person name="Kalinowski J."/>
            <person name="Goesmann A."/>
            <person name="Mussgnug J.H."/>
            <person name="Kruse O."/>
        </authorList>
    </citation>
    <scope>NUCLEOTIDE SEQUENCE [LARGE SCALE GENOMIC DNA]</scope>
    <source>
        <strain evidence="6 7">SAG 48.87</strain>
    </source>
</reference>
<evidence type="ECO:0000256" key="1">
    <source>
        <dbReference type="ARBA" id="ARBA00012552"/>
    </source>
</evidence>
<proteinExistence type="predicted"/>
<dbReference type="RefSeq" id="XP_013892051.1">
    <property type="nucleotide sequence ID" value="XM_014036597.1"/>
</dbReference>
<dbReference type="KEGG" id="mng:MNEG_14932"/>
<feature type="domain" description="DEAD-box helicase OB fold" evidence="5">
    <location>
        <begin position="100"/>
        <end position="176"/>
    </location>
</feature>
<accession>A0A0D2LTK9</accession>
<protein>
    <recommendedName>
        <fullName evidence="1">RNA helicase</fullName>
        <ecNumber evidence="1">3.6.4.13</ecNumber>
    </recommendedName>
</protein>
<dbReference type="GO" id="GO:0005730">
    <property type="term" value="C:nucleolus"/>
    <property type="evidence" value="ECO:0007669"/>
    <property type="project" value="TreeGrafter"/>
</dbReference>
<dbReference type="GO" id="GO:0016887">
    <property type="term" value="F:ATP hydrolysis activity"/>
    <property type="evidence" value="ECO:0007669"/>
    <property type="project" value="RHEA"/>
</dbReference>
<dbReference type="GO" id="GO:0045943">
    <property type="term" value="P:positive regulation of transcription by RNA polymerase I"/>
    <property type="evidence" value="ECO:0007669"/>
    <property type="project" value="TreeGrafter"/>
</dbReference>
<keyword evidence="3 6" id="KW-0067">ATP-binding</keyword>
<dbReference type="Pfam" id="PF07717">
    <property type="entry name" value="OB_NTP_bind"/>
    <property type="match status" value="1"/>
</dbReference>
<comment type="catalytic activity">
    <reaction evidence="4">
        <text>ATP + H2O = ADP + phosphate + H(+)</text>
        <dbReference type="Rhea" id="RHEA:13065"/>
        <dbReference type="ChEBI" id="CHEBI:15377"/>
        <dbReference type="ChEBI" id="CHEBI:15378"/>
        <dbReference type="ChEBI" id="CHEBI:30616"/>
        <dbReference type="ChEBI" id="CHEBI:43474"/>
        <dbReference type="ChEBI" id="CHEBI:456216"/>
        <dbReference type="EC" id="3.6.4.13"/>
    </reaction>
</comment>
<evidence type="ECO:0000313" key="7">
    <source>
        <dbReference type="Proteomes" id="UP000054498"/>
    </source>
</evidence>
<dbReference type="AlphaFoldDB" id="A0A0D2LTK9"/>
<dbReference type="GeneID" id="25732543"/>
<evidence type="ECO:0000256" key="2">
    <source>
        <dbReference type="ARBA" id="ARBA00022801"/>
    </source>
</evidence>
<name>A0A0D2LTK9_9CHLO</name>
<dbReference type="GO" id="GO:0003724">
    <property type="term" value="F:RNA helicase activity"/>
    <property type="evidence" value="ECO:0007669"/>
    <property type="project" value="UniProtKB-EC"/>
</dbReference>
<organism evidence="6 7">
    <name type="scientific">Monoraphidium neglectum</name>
    <dbReference type="NCBI Taxonomy" id="145388"/>
    <lineage>
        <taxon>Eukaryota</taxon>
        <taxon>Viridiplantae</taxon>
        <taxon>Chlorophyta</taxon>
        <taxon>core chlorophytes</taxon>
        <taxon>Chlorophyceae</taxon>
        <taxon>CS clade</taxon>
        <taxon>Sphaeropleales</taxon>
        <taxon>Selenastraceae</taxon>
        <taxon>Monoraphidium</taxon>
    </lineage>
</organism>
<dbReference type="EC" id="3.6.4.13" evidence="1"/>
<evidence type="ECO:0000256" key="3">
    <source>
        <dbReference type="ARBA" id="ARBA00022806"/>
    </source>
</evidence>
<evidence type="ECO:0000313" key="6">
    <source>
        <dbReference type="EMBL" id="KIY93031.1"/>
    </source>
</evidence>
<evidence type="ECO:0000256" key="4">
    <source>
        <dbReference type="ARBA" id="ARBA00047984"/>
    </source>
</evidence>
<dbReference type="EMBL" id="KK105102">
    <property type="protein sequence ID" value="KIY93031.1"/>
    <property type="molecule type" value="Genomic_DNA"/>
</dbReference>
<keyword evidence="7" id="KW-1185">Reference proteome</keyword>
<sequence length="201" mass="21703">MQVVGMVSTDSIFYNPRNKREEVAAVRAKFVSQEGDHLTLLAVLRAYLQVPRKQQANWASDNFVNLRSVRKALDIYHQLEGHLAALDVPIKSCGADPAPLQRALVSGLFPHAARRQPDGGYRVIATGQLVHLHPSSVLCGKRPECVVFNELVRTTKQYAREACRIEPAWLPELAPAFFAAKAGAAAGAVEQRAGPGGGGAG</sequence>
<dbReference type="GO" id="GO:0003725">
    <property type="term" value="F:double-stranded RNA binding"/>
    <property type="evidence" value="ECO:0007669"/>
    <property type="project" value="TreeGrafter"/>
</dbReference>
<evidence type="ECO:0000259" key="5">
    <source>
        <dbReference type="Pfam" id="PF07717"/>
    </source>
</evidence>
<dbReference type="InterPro" id="IPR011709">
    <property type="entry name" value="DEAD-box_helicase_OB_fold"/>
</dbReference>
<dbReference type="PANTHER" id="PTHR18934">
    <property type="entry name" value="ATP-DEPENDENT RNA HELICASE"/>
    <property type="match status" value="1"/>
</dbReference>